<evidence type="ECO:0000256" key="4">
    <source>
        <dbReference type="ARBA" id="ARBA00023012"/>
    </source>
</evidence>
<dbReference type="Pfam" id="PF00486">
    <property type="entry name" value="Trans_reg_C"/>
    <property type="match status" value="1"/>
</dbReference>
<dbReference type="PROSITE" id="PS51755">
    <property type="entry name" value="OMPR_PHOB"/>
    <property type="match status" value="1"/>
</dbReference>
<evidence type="ECO:0000256" key="1">
    <source>
        <dbReference type="ARBA" id="ARBA00004496"/>
    </source>
</evidence>
<comment type="caution">
    <text evidence="12">The sequence shown here is derived from an EMBL/GenBank/DDBJ whole genome shotgun (WGS) entry which is preliminary data.</text>
</comment>
<evidence type="ECO:0000259" key="11">
    <source>
        <dbReference type="PROSITE" id="PS51755"/>
    </source>
</evidence>
<dbReference type="FunFam" id="3.40.50.2300:FF:000002">
    <property type="entry name" value="DNA-binding response regulator PhoP"/>
    <property type="match status" value="1"/>
</dbReference>
<dbReference type="Gene3D" id="6.10.250.690">
    <property type="match status" value="1"/>
</dbReference>
<feature type="domain" description="Response regulatory" evidence="10">
    <location>
        <begin position="2"/>
        <end position="116"/>
    </location>
</feature>
<evidence type="ECO:0000256" key="3">
    <source>
        <dbReference type="ARBA" id="ARBA00022553"/>
    </source>
</evidence>
<protein>
    <submittedName>
        <fullName evidence="12">Response regulator</fullName>
    </submittedName>
</protein>
<keyword evidence="4" id="KW-0902">Two-component regulatory system</keyword>
<evidence type="ECO:0000256" key="7">
    <source>
        <dbReference type="ARBA" id="ARBA00023163"/>
    </source>
</evidence>
<keyword evidence="6 9" id="KW-0238">DNA-binding</keyword>
<dbReference type="SUPFAM" id="SSF52172">
    <property type="entry name" value="CheY-like"/>
    <property type="match status" value="1"/>
</dbReference>
<keyword evidence="2" id="KW-0963">Cytoplasm</keyword>
<evidence type="ECO:0000256" key="6">
    <source>
        <dbReference type="ARBA" id="ARBA00023125"/>
    </source>
</evidence>
<feature type="modified residue" description="4-aspartylphosphate" evidence="8">
    <location>
        <position position="51"/>
    </location>
</feature>
<dbReference type="InterPro" id="IPR001867">
    <property type="entry name" value="OmpR/PhoB-type_DNA-bd"/>
</dbReference>
<dbReference type="Gene3D" id="3.40.50.2300">
    <property type="match status" value="1"/>
</dbReference>
<dbReference type="PROSITE" id="PS50110">
    <property type="entry name" value="RESPONSE_REGULATORY"/>
    <property type="match status" value="1"/>
</dbReference>
<dbReference type="EMBL" id="JADJEV010000001">
    <property type="protein sequence ID" value="MBK6971845.1"/>
    <property type="molecule type" value="Genomic_DNA"/>
</dbReference>
<evidence type="ECO:0000259" key="10">
    <source>
        <dbReference type="PROSITE" id="PS50110"/>
    </source>
</evidence>
<accession>A0A9D7HSL0</accession>
<dbReference type="InterPro" id="IPR011006">
    <property type="entry name" value="CheY-like_superfamily"/>
</dbReference>
<sequence length="221" mass="24099">MRILLVEDDALLGDGLKAGLTHLGFQLDWVRDGVEALNAVFSHDYAAVVLDLCVPRLDGLALLRRIRGSGSQVPVIILTARDSKLEKLAGLDGGADDYVVKPVDLDELAARLRALIRRAGGRAAPLLVCGCVTLDPAARRAWQHGEPVELSARELAILEALMENAGRVMSRAQLEASIYGWGEGAESNTVEVYVHYLRKKFGADFIRTLRGVGYMIVKPER</sequence>
<evidence type="ECO:0000256" key="8">
    <source>
        <dbReference type="PROSITE-ProRule" id="PRU00169"/>
    </source>
</evidence>
<organism evidence="12 13">
    <name type="scientific">Candidatus Methylophosphatis roskildensis</name>
    <dbReference type="NCBI Taxonomy" id="2899263"/>
    <lineage>
        <taxon>Bacteria</taxon>
        <taxon>Pseudomonadati</taxon>
        <taxon>Pseudomonadota</taxon>
        <taxon>Betaproteobacteria</taxon>
        <taxon>Nitrosomonadales</taxon>
        <taxon>Sterolibacteriaceae</taxon>
        <taxon>Candidatus Methylophosphatis</taxon>
    </lineage>
</organism>
<dbReference type="PANTHER" id="PTHR48111:SF35">
    <property type="entry name" value="TRANSCRIPTIONAL REGULATORY PROTEIN QSEB"/>
    <property type="match status" value="1"/>
</dbReference>
<dbReference type="SMART" id="SM00862">
    <property type="entry name" value="Trans_reg_C"/>
    <property type="match status" value="1"/>
</dbReference>
<name>A0A9D7HSL0_9PROT</name>
<dbReference type="GO" id="GO:0006355">
    <property type="term" value="P:regulation of DNA-templated transcription"/>
    <property type="evidence" value="ECO:0007669"/>
    <property type="project" value="InterPro"/>
</dbReference>
<proteinExistence type="predicted"/>
<dbReference type="InterPro" id="IPR036388">
    <property type="entry name" value="WH-like_DNA-bd_sf"/>
</dbReference>
<dbReference type="Pfam" id="PF00072">
    <property type="entry name" value="Response_reg"/>
    <property type="match status" value="1"/>
</dbReference>
<evidence type="ECO:0000256" key="5">
    <source>
        <dbReference type="ARBA" id="ARBA00023015"/>
    </source>
</evidence>
<dbReference type="Gene3D" id="1.10.10.10">
    <property type="entry name" value="Winged helix-like DNA-binding domain superfamily/Winged helix DNA-binding domain"/>
    <property type="match status" value="1"/>
</dbReference>
<keyword evidence="3 8" id="KW-0597">Phosphoprotein</keyword>
<evidence type="ECO:0000256" key="2">
    <source>
        <dbReference type="ARBA" id="ARBA00022490"/>
    </source>
</evidence>
<dbReference type="AlphaFoldDB" id="A0A9D7HSL0"/>
<feature type="DNA-binding region" description="OmpR/PhoB-type" evidence="9">
    <location>
        <begin position="124"/>
        <end position="218"/>
    </location>
</feature>
<gene>
    <name evidence="12" type="ORF">IPH26_02380</name>
</gene>
<dbReference type="SMART" id="SM00448">
    <property type="entry name" value="REC"/>
    <property type="match status" value="1"/>
</dbReference>
<keyword evidence="5" id="KW-0805">Transcription regulation</keyword>
<comment type="subcellular location">
    <subcellularLocation>
        <location evidence="1">Cytoplasm</location>
    </subcellularLocation>
</comment>
<reference evidence="12" key="1">
    <citation type="submission" date="2020-10" db="EMBL/GenBank/DDBJ databases">
        <title>Connecting structure to function with the recovery of over 1000 high-quality activated sludge metagenome-assembled genomes encoding full-length rRNA genes using long-read sequencing.</title>
        <authorList>
            <person name="Singleton C.M."/>
            <person name="Petriglieri F."/>
            <person name="Kristensen J.M."/>
            <person name="Kirkegaard R.H."/>
            <person name="Michaelsen T.Y."/>
            <person name="Andersen M.H."/>
            <person name="Karst S.M."/>
            <person name="Dueholm M.S."/>
            <person name="Nielsen P.H."/>
            <person name="Albertsen M."/>
        </authorList>
    </citation>
    <scope>NUCLEOTIDE SEQUENCE</scope>
    <source>
        <strain evidence="12">Bjer_18-Q3-R1-45_BAT3C.347</strain>
    </source>
</reference>
<feature type="domain" description="OmpR/PhoB-type" evidence="11">
    <location>
        <begin position="124"/>
        <end position="218"/>
    </location>
</feature>
<dbReference type="Proteomes" id="UP000807785">
    <property type="component" value="Unassembled WGS sequence"/>
</dbReference>
<dbReference type="GO" id="GO:0000156">
    <property type="term" value="F:phosphorelay response regulator activity"/>
    <property type="evidence" value="ECO:0007669"/>
    <property type="project" value="TreeGrafter"/>
</dbReference>
<evidence type="ECO:0000313" key="12">
    <source>
        <dbReference type="EMBL" id="MBK6971845.1"/>
    </source>
</evidence>
<evidence type="ECO:0000313" key="13">
    <source>
        <dbReference type="Proteomes" id="UP000807785"/>
    </source>
</evidence>
<dbReference type="CDD" id="cd00383">
    <property type="entry name" value="trans_reg_C"/>
    <property type="match status" value="1"/>
</dbReference>
<dbReference type="GO" id="GO:0005829">
    <property type="term" value="C:cytosol"/>
    <property type="evidence" value="ECO:0007669"/>
    <property type="project" value="TreeGrafter"/>
</dbReference>
<dbReference type="GO" id="GO:0032993">
    <property type="term" value="C:protein-DNA complex"/>
    <property type="evidence" value="ECO:0007669"/>
    <property type="project" value="TreeGrafter"/>
</dbReference>
<keyword evidence="7" id="KW-0804">Transcription</keyword>
<dbReference type="PANTHER" id="PTHR48111">
    <property type="entry name" value="REGULATOR OF RPOS"/>
    <property type="match status" value="1"/>
</dbReference>
<evidence type="ECO:0000256" key="9">
    <source>
        <dbReference type="PROSITE-ProRule" id="PRU01091"/>
    </source>
</evidence>
<dbReference type="InterPro" id="IPR039420">
    <property type="entry name" value="WalR-like"/>
</dbReference>
<dbReference type="GO" id="GO:0000976">
    <property type="term" value="F:transcription cis-regulatory region binding"/>
    <property type="evidence" value="ECO:0007669"/>
    <property type="project" value="TreeGrafter"/>
</dbReference>
<dbReference type="CDD" id="cd17624">
    <property type="entry name" value="REC_OmpR_PmrA-like"/>
    <property type="match status" value="1"/>
</dbReference>
<dbReference type="InterPro" id="IPR001789">
    <property type="entry name" value="Sig_transdc_resp-reg_receiver"/>
</dbReference>